<evidence type="ECO:0000256" key="6">
    <source>
        <dbReference type="ARBA" id="ARBA00022729"/>
    </source>
</evidence>
<keyword evidence="15" id="KW-0106">Calcium</keyword>
<evidence type="ECO:0000256" key="14">
    <source>
        <dbReference type="PIRSR" id="PIRSR613273-1"/>
    </source>
</evidence>
<feature type="disulfide bond" evidence="16">
    <location>
        <begin position="499"/>
        <end position="522"/>
    </location>
</feature>
<dbReference type="FunFam" id="2.60.120.830:FF:000001">
    <property type="entry name" value="A disintegrin and metalloproteinase with thrombospondin motifs 1"/>
    <property type="match status" value="1"/>
</dbReference>
<keyword evidence="12 16" id="KW-1015">Disulfide bond</keyword>
<protein>
    <submittedName>
        <fullName evidence="22">A disintegrin and metalloproteinase with thrombospondin motifs 7 isoform X1</fullName>
    </submittedName>
</protein>
<evidence type="ECO:0000259" key="20">
    <source>
        <dbReference type="PROSITE" id="PS50215"/>
    </source>
</evidence>
<feature type="disulfide bond" evidence="16">
    <location>
        <begin position="370"/>
        <end position="377"/>
    </location>
</feature>
<comment type="cofactor">
    <cofactor evidence="15">
        <name>Zn(2+)</name>
        <dbReference type="ChEBI" id="CHEBI:29105"/>
    </cofactor>
    <text evidence="15">Binds 1 zinc ion per subunit.</text>
</comment>
<dbReference type="RefSeq" id="XP_025830012.1">
    <property type="nucleotide sequence ID" value="XM_025974227.1"/>
</dbReference>
<feature type="signal peptide" evidence="19">
    <location>
        <begin position="1"/>
        <end position="24"/>
    </location>
</feature>
<dbReference type="Pfam" id="PF01421">
    <property type="entry name" value="Reprolysin"/>
    <property type="match status" value="1"/>
</dbReference>
<evidence type="ECO:0000256" key="17">
    <source>
        <dbReference type="PROSITE-ProRule" id="PRU00276"/>
    </source>
</evidence>
<keyword evidence="7" id="KW-0677">Repeat</keyword>
<evidence type="ECO:0000256" key="4">
    <source>
        <dbReference type="ARBA" id="ARBA00022670"/>
    </source>
</evidence>
<evidence type="ECO:0000256" key="16">
    <source>
        <dbReference type="PIRSR" id="PIRSR613273-3"/>
    </source>
</evidence>
<feature type="disulfide bond" evidence="16">
    <location>
        <begin position="590"/>
        <end position="602"/>
    </location>
</feature>
<dbReference type="PROSITE" id="PS50092">
    <property type="entry name" value="TSP1"/>
    <property type="match status" value="3"/>
</dbReference>
<dbReference type="Pfam" id="PF01562">
    <property type="entry name" value="Pep_M12B_propep"/>
    <property type="match status" value="1"/>
</dbReference>
<dbReference type="GO" id="GO:0046872">
    <property type="term" value="F:metal ion binding"/>
    <property type="evidence" value="ECO:0007669"/>
    <property type="project" value="UniProtKB-KW"/>
</dbReference>
<dbReference type="Gene3D" id="3.40.390.10">
    <property type="entry name" value="Collagenase (Catalytic Domain)"/>
    <property type="match status" value="1"/>
</dbReference>
<dbReference type="InterPro" id="IPR036383">
    <property type="entry name" value="TSP1_rpt_sf"/>
</dbReference>
<evidence type="ECO:0000256" key="2">
    <source>
        <dbReference type="ARBA" id="ARBA00022525"/>
    </source>
</evidence>
<dbReference type="OrthoDB" id="412680at2759"/>
<comment type="subcellular location">
    <subcellularLocation>
        <location evidence="1">Secreted</location>
        <location evidence="1">Extracellular space</location>
        <location evidence="1">Extracellular matrix</location>
        <location evidence="1">Basement membrane</location>
    </subcellularLocation>
</comment>
<dbReference type="FunFam" id="2.20.100.10:FF:000006">
    <property type="entry name" value="A disintegrin and metalloproteinase with thrombospondin motifs 1"/>
    <property type="match status" value="1"/>
</dbReference>
<keyword evidence="8" id="KW-0378">Hydrolase</keyword>
<dbReference type="Pfam" id="PF00090">
    <property type="entry name" value="TSP_1"/>
    <property type="match status" value="1"/>
</dbReference>
<feature type="binding site" evidence="15 17">
    <location>
        <position position="415"/>
    </location>
    <ligand>
        <name>Zn(2+)</name>
        <dbReference type="ChEBI" id="CHEBI:29105"/>
        <note>catalytic</note>
    </ligand>
</feature>
<feature type="binding site" evidence="15">
    <location>
        <position position="474"/>
    </location>
    <ligand>
        <name>Ca(2+)</name>
        <dbReference type="ChEBI" id="CHEBI:29108"/>
        <label>1</label>
    </ligand>
</feature>
<keyword evidence="9 15" id="KW-0862">Zinc</keyword>
<keyword evidence="10" id="KW-0084">Basement membrane</keyword>
<dbReference type="InterPro" id="IPR050439">
    <property type="entry name" value="ADAMTS_ADAMTS-like"/>
</dbReference>
<dbReference type="Gene3D" id="3.40.1620.60">
    <property type="match status" value="1"/>
</dbReference>
<feature type="disulfide bond" evidence="16">
    <location>
        <begin position="579"/>
        <end position="617"/>
    </location>
</feature>
<feature type="region of interest" description="Disordered" evidence="18">
    <location>
        <begin position="179"/>
        <end position="204"/>
    </location>
</feature>
<dbReference type="FunFam" id="3.40.390.10:FF:000001">
    <property type="entry name" value="A disintegrin and metalloproteinase with thrombospondin motifs 1"/>
    <property type="match status" value="1"/>
</dbReference>
<evidence type="ECO:0000256" key="13">
    <source>
        <dbReference type="ARBA" id="ARBA00023180"/>
    </source>
</evidence>
<evidence type="ECO:0000256" key="12">
    <source>
        <dbReference type="ARBA" id="ARBA00023157"/>
    </source>
</evidence>
<evidence type="ECO:0000256" key="3">
    <source>
        <dbReference type="ARBA" id="ARBA00022530"/>
    </source>
</evidence>
<gene>
    <name evidence="22" type="primary">LOC108735623</name>
</gene>
<comment type="caution">
    <text evidence="17">Lacks conserved residue(s) required for the propagation of feature annotation.</text>
</comment>
<accession>A0A7F5R389</accession>
<dbReference type="PRINTS" id="PR01857">
    <property type="entry name" value="ADAMTSFAMILY"/>
</dbReference>
<dbReference type="KEGG" id="apln:108735623"/>
<dbReference type="FunFam" id="2.20.100.10:FF:000005">
    <property type="entry name" value="ADAM metallopeptidase with thrombospondin type 1 motif 9"/>
    <property type="match status" value="1"/>
</dbReference>
<dbReference type="Pfam" id="PF19030">
    <property type="entry name" value="TSP1_ADAMTS"/>
    <property type="match status" value="2"/>
</dbReference>
<feature type="chain" id="PRO_5028848227" evidence="19">
    <location>
        <begin position="25"/>
        <end position="972"/>
    </location>
</feature>
<keyword evidence="2" id="KW-0964">Secreted</keyword>
<evidence type="ECO:0000256" key="9">
    <source>
        <dbReference type="ARBA" id="ARBA00022833"/>
    </source>
</evidence>
<evidence type="ECO:0000256" key="5">
    <source>
        <dbReference type="ARBA" id="ARBA00022723"/>
    </source>
</evidence>
<sequence length="972" mass="110810">MSSSYYHHFWLLLVLIDTIMVFKGVTPYQYKGKYSGHIEEAFETVPRRVNSLAEHVSHEVKVDHGNIERTLHFNITIKDKEHFLVLEPSTQFFAPYAVLERHRKSSRTRRSLSSVSNTKCHYQGRIHGHDGSKVALSACNGLVGMIQTNEEKYWIEPSHHHDREIRPGHKHLVFKRSAVKHPHNKKRWKKKHKHSKNCGTREPKKTAEVEWLRQVGKLTVQEKRSGNAKKKTTKKPDYQKRKMKKYKQQQLLNRTKRSVSKPRYVEALLVADQSMVDFHENEDIETYMLTIMNMVSSVYLDPTIGNLIKVVVVKIILLDENDTDPPLNILVNADVTLRNFCKWQKSLNPHDEKDPYHHDVAILITRKDICARANHPCSTLGVAHIGGMCKQEKSCSVNEDNGITLAHTIAHEMGHNFGMFHDTEKIGCKGKDGNRLHVMTPSFEVDTVGVSWSKCSRRDVTTFLDKGLGECLQDEPKELKDYRYPKLPAGAMYNADFQCRLQFGTEVKVCSSPSEICSQLWCEVNNTCTSQLRPAAPGTHCGKHKWCQDQKCVPVVDPPVAIDGGWGEWSSWSECSRTCGSGVSIMHRKCDHPKPSGGGKYCIGERRRYKMCNIEPCPVDQPSFRALQCTSYNNHTYNGKKYTWLPYFDQDEPCELYCSDLNDTIIVPWGEHALDGTPCNVGTRDVCISGICRKVGCDWVVDSAAQEDACGICRGDGTKCNTIEGIFTKQSLEADYKEVVTVPADARNIYVEEMNQTENYIGIGSVTSKKFYLNGKRHITLAGEYTVAGAQALYERDNEWEKIRIPGPIKEPIVIYVIFKGKTPNPGVKYQYTISKREPKTLKYSWVLSEWSQCSVTCGGGTQHRKPLCQEMITGSSIPTSIVDETWCDPAEKPEKLMRACNIEICPFHWWTGPWHPCPVTCFSKGEKVMRRRDIMCIEGKEMLQPDQFCEQSTRPHEYEPCNSLPLCLEDR</sequence>
<dbReference type="SMART" id="SM00209">
    <property type="entry name" value="TSP1"/>
    <property type="match status" value="3"/>
</dbReference>
<feature type="binding site" evidence="15 17">
    <location>
        <position position="411"/>
    </location>
    <ligand>
        <name>Zn(2+)</name>
        <dbReference type="ChEBI" id="CHEBI:29105"/>
        <note>catalytic</note>
    </ligand>
</feature>
<evidence type="ECO:0000256" key="19">
    <source>
        <dbReference type="SAM" id="SignalP"/>
    </source>
</evidence>
<dbReference type="GO" id="GO:0004222">
    <property type="term" value="F:metalloendopeptidase activity"/>
    <property type="evidence" value="ECO:0007669"/>
    <property type="project" value="InterPro"/>
</dbReference>
<dbReference type="InterPro" id="IPR041645">
    <property type="entry name" value="ADAMTS_CR_2"/>
</dbReference>
<evidence type="ECO:0000313" key="21">
    <source>
        <dbReference type="Proteomes" id="UP000192223"/>
    </source>
</evidence>
<evidence type="ECO:0000313" key="22">
    <source>
        <dbReference type="RefSeq" id="XP_025830012.1"/>
    </source>
</evidence>
<dbReference type="AlphaFoldDB" id="A0A7F5R389"/>
<feature type="active site" evidence="14 17">
    <location>
        <position position="412"/>
    </location>
</feature>
<dbReference type="GO" id="GO:0006508">
    <property type="term" value="P:proteolysis"/>
    <property type="evidence" value="ECO:0007669"/>
    <property type="project" value="UniProtKB-KW"/>
</dbReference>
<dbReference type="Gene3D" id="2.20.100.10">
    <property type="entry name" value="Thrombospondin type-1 (TSP1) repeat"/>
    <property type="match status" value="2"/>
</dbReference>
<feature type="domain" description="Peptidase M12B" evidence="20">
    <location>
        <begin position="263"/>
        <end position="476"/>
    </location>
</feature>
<feature type="disulfide bond" evidence="16">
    <location>
        <begin position="575"/>
        <end position="612"/>
    </location>
</feature>
<evidence type="ECO:0000256" key="8">
    <source>
        <dbReference type="ARBA" id="ARBA00022801"/>
    </source>
</evidence>
<dbReference type="InterPro" id="IPR001590">
    <property type="entry name" value="Peptidase_M12B"/>
</dbReference>
<dbReference type="PROSITE" id="PS50215">
    <property type="entry name" value="ADAM_MEPRO"/>
    <property type="match status" value="1"/>
</dbReference>
<dbReference type="GeneID" id="108735623"/>
<dbReference type="CDD" id="cd04273">
    <property type="entry name" value="ZnMc_ADAMTS_like"/>
    <property type="match status" value="1"/>
</dbReference>
<dbReference type="Pfam" id="PF19236">
    <property type="entry name" value="ADAMTS_CR_3"/>
    <property type="match status" value="1"/>
</dbReference>
<feature type="disulfide bond" evidence="16">
    <location>
        <begin position="541"/>
        <end position="552"/>
    </location>
</feature>
<dbReference type="Proteomes" id="UP000192223">
    <property type="component" value="Unplaced"/>
</dbReference>
<feature type="disulfide bond" evidence="16">
    <location>
        <begin position="389"/>
        <end position="471"/>
    </location>
</feature>
<proteinExistence type="predicted"/>
<reference evidence="22" key="1">
    <citation type="submission" date="2025-08" db="UniProtKB">
        <authorList>
            <consortium name="RefSeq"/>
        </authorList>
    </citation>
    <scope>IDENTIFICATION</scope>
    <source>
        <tissue evidence="22">Entire body</tissue>
    </source>
</reference>
<dbReference type="Pfam" id="PF05986">
    <property type="entry name" value="ADAMTS_spacer1"/>
    <property type="match status" value="1"/>
</dbReference>
<keyword evidence="3" id="KW-0272">Extracellular matrix</keyword>
<keyword evidence="6 19" id="KW-0732">Signal</keyword>
<dbReference type="GO" id="GO:0030198">
    <property type="term" value="P:extracellular matrix organization"/>
    <property type="evidence" value="ECO:0007669"/>
    <property type="project" value="InterPro"/>
</dbReference>
<keyword evidence="13" id="KW-0325">Glycoprotein</keyword>
<dbReference type="InParanoid" id="A0A7F5R389"/>
<dbReference type="FunCoup" id="A0A7F5R389">
    <property type="interactions" value="13"/>
</dbReference>
<feature type="compositionally biased region" description="Basic residues" evidence="18">
    <location>
        <begin position="179"/>
        <end position="196"/>
    </location>
</feature>
<dbReference type="InterPro" id="IPR002870">
    <property type="entry name" value="Peptidase_M12B_N"/>
</dbReference>
<dbReference type="PANTHER" id="PTHR13723:SF200">
    <property type="entry name" value="ADAM METALLOPEPTIDASE WITH THROMBOSPONDIN TYPE 1 MOTIF B, ISOFORM B"/>
    <property type="match status" value="1"/>
</dbReference>
<feature type="disulfide bond" evidence="16">
    <location>
        <begin position="517"/>
        <end position="547"/>
    </location>
</feature>
<dbReference type="InterPro" id="IPR010294">
    <property type="entry name" value="ADAMTS_spacer1"/>
</dbReference>
<feature type="binding site" evidence="15">
    <location>
        <position position="266"/>
    </location>
    <ligand>
        <name>Ca(2+)</name>
        <dbReference type="ChEBI" id="CHEBI:29108"/>
        <label>1</label>
    </ligand>
</feature>
<feature type="region of interest" description="Disordered" evidence="18">
    <location>
        <begin position="221"/>
        <end position="241"/>
    </location>
</feature>
<dbReference type="PANTHER" id="PTHR13723">
    <property type="entry name" value="ADAMTS A DISINTEGRIN AND METALLOPROTEASE WITH THROMBOSPONDIN MOTIFS PROTEASE"/>
    <property type="match status" value="1"/>
</dbReference>
<feature type="binding site" evidence="15">
    <location>
        <position position="266"/>
    </location>
    <ligand>
        <name>Ca(2+)</name>
        <dbReference type="ChEBI" id="CHEBI:29108"/>
        <label>2</label>
    </ligand>
</feature>
<name>A0A7F5R389_AGRPL</name>
<dbReference type="SUPFAM" id="SSF82895">
    <property type="entry name" value="TSP-1 type 1 repeat"/>
    <property type="match status" value="3"/>
</dbReference>
<dbReference type="Gene3D" id="2.60.120.830">
    <property type="match status" value="1"/>
</dbReference>
<keyword evidence="4" id="KW-0645">Protease</keyword>
<evidence type="ECO:0000256" key="10">
    <source>
        <dbReference type="ARBA" id="ARBA00022869"/>
    </source>
</evidence>
<keyword evidence="5 15" id="KW-0479">Metal-binding</keyword>
<keyword evidence="11 22" id="KW-0482">Metalloprotease</keyword>
<dbReference type="SUPFAM" id="SSF55486">
    <property type="entry name" value="Metalloproteases ('zincins'), catalytic domain"/>
    <property type="match status" value="1"/>
</dbReference>
<organism evidence="21 22">
    <name type="scientific">Agrilus planipennis</name>
    <name type="common">Emerald ash borer</name>
    <name type="synonym">Agrilus marcopoli</name>
    <dbReference type="NCBI Taxonomy" id="224129"/>
    <lineage>
        <taxon>Eukaryota</taxon>
        <taxon>Metazoa</taxon>
        <taxon>Ecdysozoa</taxon>
        <taxon>Arthropoda</taxon>
        <taxon>Hexapoda</taxon>
        <taxon>Insecta</taxon>
        <taxon>Pterygota</taxon>
        <taxon>Neoptera</taxon>
        <taxon>Endopterygota</taxon>
        <taxon>Coleoptera</taxon>
        <taxon>Polyphaga</taxon>
        <taxon>Elateriformia</taxon>
        <taxon>Buprestoidea</taxon>
        <taxon>Buprestidae</taxon>
        <taxon>Agrilinae</taxon>
        <taxon>Agrilus</taxon>
    </lineage>
</organism>
<feature type="disulfide bond" evidence="16">
    <location>
        <begin position="341"/>
        <end position="395"/>
    </location>
</feature>
<keyword evidence="21" id="KW-1185">Reference proteome</keyword>
<evidence type="ECO:0000256" key="18">
    <source>
        <dbReference type="SAM" id="MobiDB-lite"/>
    </source>
</evidence>
<feature type="binding site" evidence="15">
    <location>
        <position position="471"/>
    </location>
    <ligand>
        <name>Ca(2+)</name>
        <dbReference type="ChEBI" id="CHEBI:29108"/>
        <label>1</label>
    </ligand>
</feature>
<dbReference type="InterPro" id="IPR045371">
    <property type="entry name" value="ADAMTS_CR_3"/>
</dbReference>
<dbReference type="CTD" id="31490"/>
<feature type="disulfide bond" evidence="16">
    <location>
        <begin position="428"/>
        <end position="455"/>
    </location>
</feature>
<evidence type="ECO:0000256" key="1">
    <source>
        <dbReference type="ARBA" id="ARBA00004302"/>
    </source>
</evidence>
<evidence type="ECO:0000256" key="7">
    <source>
        <dbReference type="ARBA" id="ARBA00022737"/>
    </source>
</evidence>
<feature type="binding site" evidence="15">
    <location>
        <position position="359"/>
    </location>
    <ligand>
        <name>Ca(2+)</name>
        <dbReference type="ChEBI" id="CHEBI:29108"/>
        <label>1</label>
    </ligand>
</feature>
<dbReference type="InterPro" id="IPR024079">
    <property type="entry name" value="MetalloPept_cat_dom_sf"/>
</dbReference>
<feature type="disulfide bond" evidence="16">
    <location>
        <begin position="510"/>
        <end position="528"/>
    </location>
</feature>
<dbReference type="InterPro" id="IPR000884">
    <property type="entry name" value="TSP1_rpt"/>
</dbReference>
<evidence type="ECO:0000256" key="11">
    <source>
        <dbReference type="ARBA" id="ARBA00023049"/>
    </source>
</evidence>
<feature type="binding site" evidence="15 17">
    <location>
        <position position="421"/>
    </location>
    <ligand>
        <name>Zn(2+)</name>
        <dbReference type="ChEBI" id="CHEBI:29105"/>
        <note>catalytic</note>
    </ligand>
</feature>
<dbReference type="GO" id="GO:0005604">
    <property type="term" value="C:basement membrane"/>
    <property type="evidence" value="ECO:0007669"/>
    <property type="project" value="UniProtKB-SubCell"/>
</dbReference>
<dbReference type="Pfam" id="PF17771">
    <property type="entry name" value="ADAMTS_CR_2"/>
    <property type="match status" value="1"/>
</dbReference>
<feature type="binding site" evidence="15">
    <location>
        <position position="474"/>
    </location>
    <ligand>
        <name>Ca(2+)</name>
        <dbReference type="ChEBI" id="CHEBI:29108"/>
        <label>2</label>
    </ligand>
</feature>
<dbReference type="InterPro" id="IPR013273">
    <property type="entry name" value="ADAMTS/ADAMTS-like"/>
</dbReference>
<evidence type="ECO:0000256" key="15">
    <source>
        <dbReference type="PIRSR" id="PIRSR613273-2"/>
    </source>
</evidence>